<reference evidence="10 11" key="1">
    <citation type="journal article" date="2011" name="Proc. Natl. Acad. Sci. U.S.A.">
        <title>Genetic diversity and population structure of the endangered marsupial Sarcophilus harrisii (Tasmanian devil).</title>
        <authorList>
            <person name="Miller W."/>
            <person name="Hayes V.M."/>
            <person name="Ratan A."/>
            <person name="Petersen D.C."/>
            <person name="Wittekindt N.E."/>
            <person name="Miller J."/>
            <person name="Walenz B."/>
            <person name="Knight J."/>
            <person name="Qi J."/>
            <person name="Zhao F."/>
            <person name="Wang Q."/>
            <person name="Bedoya-Reina O.C."/>
            <person name="Katiyar N."/>
            <person name="Tomsho L.P."/>
            <person name="Kasson L.M."/>
            <person name="Hardie R.A."/>
            <person name="Woodbridge P."/>
            <person name="Tindall E.A."/>
            <person name="Bertelsen M.F."/>
            <person name="Dixon D."/>
            <person name="Pyecroft S."/>
            <person name="Helgen K.M."/>
            <person name="Lesk A.M."/>
            <person name="Pringle T.H."/>
            <person name="Patterson N."/>
            <person name="Zhang Y."/>
            <person name="Kreiss A."/>
            <person name="Woods G.M."/>
            <person name="Jones M.E."/>
            <person name="Schuster S.C."/>
        </authorList>
    </citation>
    <scope>NUCLEOTIDE SEQUENCE [LARGE SCALE GENOMIC DNA]</scope>
</reference>
<evidence type="ECO:0000256" key="6">
    <source>
        <dbReference type="PROSITE-ProRule" id="PRU00557"/>
    </source>
</evidence>
<reference evidence="10" key="3">
    <citation type="submission" date="2025-09" db="UniProtKB">
        <authorList>
            <consortium name="Ensembl"/>
        </authorList>
    </citation>
    <scope>IDENTIFICATION</scope>
</reference>
<name>A0A7N4V2K2_SARHA</name>
<reference evidence="10" key="2">
    <citation type="submission" date="2025-08" db="UniProtKB">
        <authorList>
            <consortium name="Ensembl"/>
        </authorList>
    </citation>
    <scope>IDENTIFICATION</scope>
</reference>
<evidence type="ECO:0000256" key="5">
    <source>
        <dbReference type="ARBA" id="ARBA00023180"/>
    </source>
</evidence>
<dbReference type="Pfam" id="PF09175">
    <property type="entry name" value="Vit_b-sht_shell"/>
    <property type="match status" value="1"/>
</dbReference>
<evidence type="ECO:0000256" key="7">
    <source>
        <dbReference type="SAM" id="SignalP"/>
    </source>
</evidence>
<dbReference type="SMART" id="SM01170">
    <property type="entry name" value="DUF1944"/>
    <property type="match status" value="1"/>
</dbReference>
<dbReference type="InterPro" id="IPR015819">
    <property type="entry name" value="Lipid_transp_b-sht_shell"/>
</dbReference>
<dbReference type="InterPro" id="IPR015816">
    <property type="entry name" value="Vitellinogen_b-sht_N"/>
</dbReference>
<dbReference type="InterPro" id="IPR001846">
    <property type="entry name" value="VWF_type-D"/>
</dbReference>
<dbReference type="SMART" id="SM00216">
    <property type="entry name" value="VWD"/>
    <property type="match status" value="1"/>
</dbReference>
<keyword evidence="11" id="KW-1185">Reference proteome</keyword>
<dbReference type="SMART" id="SM00638">
    <property type="entry name" value="LPD_N"/>
    <property type="match status" value="1"/>
</dbReference>
<protein>
    <recommendedName>
        <fullName evidence="12">Phosvitin</fullName>
    </recommendedName>
</protein>
<dbReference type="Pfam" id="PF00094">
    <property type="entry name" value="VWD"/>
    <property type="match status" value="1"/>
</dbReference>
<dbReference type="Pfam" id="PF09172">
    <property type="entry name" value="Vit_open_b-sht"/>
    <property type="match status" value="1"/>
</dbReference>
<dbReference type="InterPro" id="IPR015258">
    <property type="entry name" value="Vitellinogen_b-sht_shell"/>
</dbReference>
<dbReference type="Gene3D" id="2.20.50.20">
    <property type="entry name" value="Lipovitellin. Chain A, domain 3"/>
    <property type="match status" value="1"/>
</dbReference>
<keyword evidence="1" id="KW-0597">Phosphoprotein</keyword>
<evidence type="ECO:0000256" key="4">
    <source>
        <dbReference type="ARBA" id="ARBA00023157"/>
    </source>
</evidence>
<feature type="disulfide bond" evidence="6">
    <location>
        <begin position="207"/>
        <end position="210"/>
    </location>
</feature>
<evidence type="ECO:0000259" key="8">
    <source>
        <dbReference type="PROSITE" id="PS51211"/>
    </source>
</evidence>
<dbReference type="SMART" id="SM01169">
    <property type="entry name" value="DUF1943"/>
    <property type="match status" value="1"/>
</dbReference>
<dbReference type="InterPro" id="IPR037088">
    <property type="entry name" value="Vitellinogen_b-sht_shell_sf"/>
</dbReference>
<dbReference type="InterPro" id="IPR015817">
    <property type="entry name" value="Vitellinogen_open_b-sht_sub1"/>
</dbReference>
<feature type="domain" description="Vitellogenin" evidence="8">
    <location>
        <begin position="27"/>
        <end position="669"/>
    </location>
</feature>
<dbReference type="InterPro" id="IPR011030">
    <property type="entry name" value="Lipovitellin_superhlx_dom"/>
</dbReference>
<comment type="caution">
    <text evidence="6">Lacks conserved residue(s) required for the propagation of feature annotation.</text>
</comment>
<organism evidence="10 11">
    <name type="scientific">Sarcophilus harrisii</name>
    <name type="common">Tasmanian devil</name>
    <name type="synonym">Sarcophilus laniarius</name>
    <dbReference type="NCBI Taxonomy" id="9305"/>
    <lineage>
        <taxon>Eukaryota</taxon>
        <taxon>Metazoa</taxon>
        <taxon>Chordata</taxon>
        <taxon>Craniata</taxon>
        <taxon>Vertebrata</taxon>
        <taxon>Euteleostomi</taxon>
        <taxon>Mammalia</taxon>
        <taxon>Metatheria</taxon>
        <taxon>Dasyuromorphia</taxon>
        <taxon>Dasyuridae</taxon>
        <taxon>Sarcophilus</taxon>
    </lineage>
</organism>
<evidence type="ECO:0000256" key="2">
    <source>
        <dbReference type="ARBA" id="ARBA00022729"/>
    </source>
</evidence>
<gene>
    <name evidence="10" type="primary">LOC111720987</name>
</gene>
<evidence type="ECO:0008006" key="12">
    <source>
        <dbReference type="Google" id="ProtNLM"/>
    </source>
</evidence>
<dbReference type="Pfam" id="PF01347">
    <property type="entry name" value="Vitellogenin_N"/>
    <property type="match status" value="1"/>
</dbReference>
<dbReference type="GO" id="GO:0032355">
    <property type="term" value="P:response to estradiol"/>
    <property type="evidence" value="ECO:0007669"/>
    <property type="project" value="TreeGrafter"/>
</dbReference>
<keyword evidence="3" id="KW-0758">Storage protein</keyword>
<dbReference type="Proteomes" id="UP000007648">
    <property type="component" value="Unassembled WGS sequence"/>
</dbReference>
<dbReference type="PROSITE" id="PS51211">
    <property type="entry name" value="VITELLOGENIN"/>
    <property type="match status" value="1"/>
</dbReference>
<dbReference type="Gene3D" id="2.20.80.10">
    <property type="entry name" value="Lipovitellin-phosvitin complex, chain A, domain 4"/>
    <property type="match status" value="1"/>
</dbReference>
<keyword evidence="2 7" id="KW-0732">Signal</keyword>
<dbReference type="SUPFAM" id="SSF48431">
    <property type="entry name" value="Lipovitellin-phosvitin complex, superhelical domain"/>
    <property type="match status" value="1"/>
</dbReference>
<dbReference type="InterPro" id="IPR001747">
    <property type="entry name" value="Vitellogenin_N"/>
</dbReference>
<dbReference type="SUPFAM" id="SSF56968">
    <property type="entry name" value="Lipovitellin-phosvitin complex, beta-sheet shell regions"/>
    <property type="match status" value="3"/>
</dbReference>
<dbReference type="GO" id="GO:0071391">
    <property type="term" value="P:cellular response to estrogen stimulus"/>
    <property type="evidence" value="ECO:0007669"/>
    <property type="project" value="TreeGrafter"/>
</dbReference>
<feature type="chain" id="PRO_5029519822" description="Phosvitin" evidence="7">
    <location>
        <begin position="19"/>
        <end position="1554"/>
    </location>
</feature>
<dbReference type="Ensembl" id="ENSSHAT00000052497.1">
    <property type="protein sequence ID" value="ENSSHAP00000034067.1"/>
    <property type="gene ID" value="ENSSHAG00000020555.1"/>
</dbReference>
<keyword evidence="4 6" id="KW-1015">Disulfide bond</keyword>
<dbReference type="GeneTree" id="ENSGT00530000064273"/>
<accession>A0A7N4V2K2</accession>
<dbReference type="PANTHER" id="PTHR23345">
    <property type="entry name" value="VITELLOGENIN-RELATED"/>
    <property type="match status" value="1"/>
</dbReference>
<feature type="disulfide bond" evidence="6">
    <location>
        <begin position="165"/>
        <end position="191"/>
    </location>
</feature>
<sequence>MRNLVLFLLFVLPGLSRNQQVNYELNFQEGKKYIYEYNSILLSGLPEKGLGLAGLNLKSEVEISCSTVTFPVMKIYSVTAADYNGRWPSDSFIESPELTQILESQLSYPIQFLYKNGHIGDIYAPQSMSEDALNLYKGIMNIFEVTIKKPQTTYNLLEIGMSGLCNTTYFIKEDKKYNLIHITKSTDLNDCKESINKNTGFAYAVYCKECKPPKRNSRSTSTTSYKIKISKGQPLIISAEIMEQHQFTPFNELTGGGAVTEIRKKLELINVQKASSENQVITFQNRGNLFYRFGSELIQMPVHLFKIHNIERQIVDIMENLVGHMKKLGPGEVPSKFLQLVQLFRVADVTIMESVWKKCAGKSIHRRLFLDVIPAVANIKSVKFLRLKLEQRELSLWETLQAVLVSLHFCTATQEVMEEAKLILENTRSNPQYLLHITGFLAYGSLVYRHCANLAMNCSESSLQPLHDLLTEAAYKGDEEEIILALKSIGNAGHPASLKQIKKFLPGFSSGASDLPIQILIAAALSLRNIGKRNPKEVQEIAIYAFLTPNVPPQVKIVLSLVIFETIPGIPVLATMANVMLKERSLQVASFVYSQMKALGRSSAPEHRSLALACRLALKMLKPTAYQTDFNVKLSRSYCWDSFSELLMAGFALKYYSLNKAGSTIPPEIIFALKSSFLGNTADILEFEMHTEEMLATILKKNLSRSDSYRVDIKDFIKMLPDWKAIPSDKSLISLYVKLFGQEIFWLEFDKQAIWTAIQTLQQSEGRFQLIKKILDGLQNGYYCWVKPLLFSEIRTILPTSFGLPIERSFYFISVWSLSGDVQSQISPEPSENFRLMDLFNMNIETHLQANLGIEKYIIAVMGVNTNLLQAIIEVYAKIQADLPLDVTSSLNFKAQSFKFEFPTFIHNTKTAYVRYQTYAVTRNIKAPSDAKMTPVVRFYFHDSYQDLFNSTSGSEGQGIRRVTPALDISEENSDRDVASDFKTVCYNMSTLGFRLCFLYTSFSAAYIKPVPLYYVVGEYFIIVTIQPEPAIQKVQVAIQTGPEARAKVVQLVHFEAGNSSSEERDIFKVMEETDKPTFLGDTVPPIMTVIVRAIRTDNKKQGFQVTGYVNSDRNNLQLVMVPLTSEKWKVCADAIVLPQKTKGSLRWGMDCKNYKIEVQATVDQLNKKPAIYIKIDWKNLPQLLQTIFEKILKYLSEITGESGFSETQGEKPSHQAIFQAMATSSRTIHAVIKIPEVNTYYSTLPVPFALPIESWPMINTSTEAVWNFFSEIALRIKKEDEAQCEVTETSWKTFDGIEFNCLHPHDHELVVAEDCHIAPKFVVLTKKEFANSTREISLFLGKRRIAIYPSSSSSLNVTLDGSPLLLNEAVYEEKEDYINIYQQNGSIIILASEFGLEELVYDGKILKVTISSWMRGKTCGICGKANWETHDEMEMPNHKQARDCTAFFHAWLLVKENCDKGCKIQRKYEFLDLVVKGEESTCFSTEPVLKCRKGCRSAETTRLDVGFHCFPRDLSMSLTQWVNTRNKQAFTEDKVEAIDADINCTCMRDHPPL</sequence>
<dbReference type="GO" id="GO:0005319">
    <property type="term" value="F:lipid transporter activity"/>
    <property type="evidence" value="ECO:0007669"/>
    <property type="project" value="InterPro"/>
</dbReference>
<evidence type="ECO:0000256" key="3">
    <source>
        <dbReference type="ARBA" id="ARBA00022761"/>
    </source>
</evidence>
<evidence type="ECO:0000313" key="11">
    <source>
        <dbReference type="Proteomes" id="UP000007648"/>
    </source>
</evidence>
<feature type="signal peptide" evidence="7">
    <location>
        <begin position="1"/>
        <end position="18"/>
    </location>
</feature>
<evidence type="ECO:0000313" key="10">
    <source>
        <dbReference type="Ensembl" id="ENSSHAP00000034067.1"/>
    </source>
</evidence>
<dbReference type="InterPro" id="IPR015255">
    <property type="entry name" value="Vitellinogen_open_b-sht"/>
</dbReference>
<dbReference type="InParanoid" id="A0A7N4V2K2"/>
<dbReference type="Gene3D" id="2.30.230.10">
    <property type="entry name" value="Lipovitellin, beta-sheet shell regions, chain A"/>
    <property type="match status" value="1"/>
</dbReference>
<evidence type="ECO:0000259" key="9">
    <source>
        <dbReference type="PROSITE" id="PS51233"/>
    </source>
</evidence>
<dbReference type="GO" id="GO:0045735">
    <property type="term" value="F:nutrient reservoir activity"/>
    <property type="evidence" value="ECO:0007669"/>
    <property type="project" value="UniProtKB-KW"/>
</dbReference>
<evidence type="ECO:0000256" key="1">
    <source>
        <dbReference type="ARBA" id="ARBA00022553"/>
    </source>
</evidence>
<dbReference type="Gene3D" id="2.20.90.10">
    <property type="entry name" value="Vitellinogen, beta-sheet shell domain"/>
    <property type="match status" value="1"/>
</dbReference>
<dbReference type="PANTHER" id="PTHR23345:SF15">
    <property type="entry name" value="VITELLOGENIN 1-RELATED"/>
    <property type="match status" value="1"/>
</dbReference>
<feature type="domain" description="VWFD" evidence="9">
    <location>
        <begin position="1283"/>
        <end position="1460"/>
    </location>
</feature>
<dbReference type="PROSITE" id="PS51233">
    <property type="entry name" value="VWFD"/>
    <property type="match status" value="1"/>
</dbReference>
<proteinExistence type="predicted"/>
<dbReference type="Gene3D" id="1.25.10.20">
    <property type="entry name" value="Vitellinogen, superhelical"/>
    <property type="match status" value="1"/>
</dbReference>
<keyword evidence="5" id="KW-0325">Glycoprotein</keyword>
<dbReference type="InterPro" id="IPR050733">
    <property type="entry name" value="Vitellogenin/Apolipophorin"/>
</dbReference>